<proteinExistence type="inferred from homology"/>
<evidence type="ECO:0000256" key="7">
    <source>
        <dbReference type="RuleBase" id="RU364114"/>
    </source>
</evidence>
<dbReference type="PANTHER" id="PTHR12049">
    <property type="entry name" value="PROTEIN ARGININE METHYLTRANSFERASE NDUFAF7, MITOCHONDRIAL"/>
    <property type="match status" value="1"/>
</dbReference>
<dbReference type="InterPro" id="IPR038375">
    <property type="entry name" value="NDUFAF7_sf"/>
</dbReference>
<dbReference type="OrthoDB" id="438553at2759"/>
<dbReference type="GO" id="GO:0032259">
    <property type="term" value="P:methylation"/>
    <property type="evidence" value="ECO:0007669"/>
    <property type="project" value="UniProtKB-KW"/>
</dbReference>
<dbReference type="GO" id="GO:0032981">
    <property type="term" value="P:mitochondrial respiratory chain complex I assembly"/>
    <property type="evidence" value="ECO:0007669"/>
    <property type="project" value="TreeGrafter"/>
</dbReference>
<dbReference type="SUPFAM" id="SSF53335">
    <property type="entry name" value="S-adenosyl-L-methionine-dependent methyltransferases"/>
    <property type="match status" value="1"/>
</dbReference>
<organism evidence="9 10">
    <name type="scientific">Cristinia sonorae</name>
    <dbReference type="NCBI Taxonomy" id="1940300"/>
    <lineage>
        <taxon>Eukaryota</taxon>
        <taxon>Fungi</taxon>
        <taxon>Dikarya</taxon>
        <taxon>Basidiomycota</taxon>
        <taxon>Agaricomycotina</taxon>
        <taxon>Agaricomycetes</taxon>
        <taxon>Agaricomycetidae</taxon>
        <taxon>Agaricales</taxon>
        <taxon>Pleurotineae</taxon>
        <taxon>Stephanosporaceae</taxon>
        <taxon>Cristinia</taxon>
    </lineage>
</organism>
<evidence type="ECO:0000256" key="3">
    <source>
        <dbReference type="ARBA" id="ARBA00022603"/>
    </source>
</evidence>
<keyword evidence="5 7" id="KW-0496">Mitochondrion</keyword>
<evidence type="ECO:0000256" key="2">
    <source>
        <dbReference type="ARBA" id="ARBA00005891"/>
    </source>
</evidence>
<dbReference type="EMBL" id="JAEVFJ010000014">
    <property type="protein sequence ID" value="KAH8100954.1"/>
    <property type="molecule type" value="Genomic_DNA"/>
</dbReference>
<sequence length="458" mass="50032">MKNCLVATTRLATRCCGQGSRSRFQHIRTYATGGPLVGSQLPPVTKVEQIIMDTIKSTGPISFATYMQMCLSHPTAGYYMNPSNAVFGTKGDFITSPEISQVFGELVGVWLTHQYLNSSGSKPIRIVELGPGRGTLMNDILRVLATFKLTRAAVKEVHLVETSASMRATQERLLGALARGNGWQIHWHDSLEEVSRDVAKFTMVVAHEFFDALPFHLLQKTHHGWQEVLISLTPDPAAPVILRPSDTPPTTASSSAPPKLSSRFHHALSPSPTASATLLGLSSTRFQKLPVGSRIEVSPTSFKIAHQIGELIKTEDNTHNPGCSLIVDYGGDHVFGNSFRAFKNHKIVDVFHRPGESDLTTNVDFGYLKEALSANAFPLGPISQAQFLVRMGLTQRVQKLQQAANDPERSKVIGSAAERLIDPTGMGSQYKVLGVSGYRAPDLSADERNQVDYPFIEG</sequence>
<keyword evidence="3 7" id="KW-0489">Methyltransferase</keyword>
<protein>
    <recommendedName>
        <fullName evidence="7">Protein arginine methyltransferase NDUFAF7</fullName>
        <ecNumber evidence="7">2.1.1.320</ecNumber>
    </recommendedName>
</protein>
<feature type="region of interest" description="Disordered" evidence="8">
    <location>
        <begin position="243"/>
        <end position="262"/>
    </location>
</feature>
<keyword evidence="4 7" id="KW-0808">Transferase</keyword>
<evidence type="ECO:0000313" key="9">
    <source>
        <dbReference type="EMBL" id="KAH8100954.1"/>
    </source>
</evidence>
<dbReference type="GO" id="GO:0035243">
    <property type="term" value="F:protein-arginine omega-N symmetric methyltransferase activity"/>
    <property type="evidence" value="ECO:0007669"/>
    <property type="project" value="UniProtKB-EC"/>
</dbReference>
<comment type="caution">
    <text evidence="9">The sequence shown here is derived from an EMBL/GenBank/DDBJ whole genome shotgun (WGS) entry which is preliminary data.</text>
</comment>
<dbReference type="AlphaFoldDB" id="A0A8K0UNL0"/>
<gene>
    <name evidence="9" type="ORF">BXZ70DRAFT_892663</name>
</gene>
<evidence type="ECO:0000256" key="1">
    <source>
        <dbReference type="ARBA" id="ARBA00004173"/>
    </source>
</evidence>
<comment type="subcellular location">
    <subcellularLocation>
        <location evidence="1 7">Mitochondrion</location>
    </subcellularLocation>
</comment>
<comment type="similarity">
    <text evidence="2 7">Belongs to the NDUFAF7 family.</text>
</comment>
<evidence type="ECO:0000256" key="5">
    <source>
        <dbReference type="ARBA" id="ARBA00023128"/>
    </source>
</evidence>
<dbReference type="PANTHER" id="PTHR12049:SF7">
    <property type="entry name" value="PROTEIN ARGININE METHYLTRANSFERASE NDUFAF7, MITOCHONDRIAL"/>
    <property type="match status" value="1"/>
</dbReference>
<name>A0A8K0UNL0_9AGAR</name>
<comment type="catalytic activity">
    <reaction evidence="6 7">
        <text>L-arginyl-[protein] + 2 S-adenosyl-L-methionine = N(omega),N(omega)'-dimethyl-L-arginyl-[protein] + 2 S-adenosyl-L-homocysteine + 2 H(+)</text>
        <dbReference type="Rhea" id="RHEA:48108"/>
        <dbReference type="Rhea" id="RHEA-COMP:10532"/>
        <dbReference type="Rhea" id="RHEA-COMP:11992"/>
        <dbReference type="ChEBI" id="CHEBI:15378"/>
        <dbReference type="ChEBI" id="CHEBI:29965"/>
        <dbReference type="ChEBI" id="CHEBI:57856"/>
        <dbReference type="ChEBI" id="CHEBI:59789"/>
        <dbReference type="ChEBI" id="CHEBI:88221"/>
        <dbReference type="EC" id="2.1.1.320"/>
    </reaction>
</comment>
<evidence type="ECO:0000256" key="6">
    <source>
        <dbReference type="ARBA" id="ARBA00048612"/>
    </source>
</evidence>
<dbReference type="EC" id="2.1.1.320" evidence="7"/>
<reference evidence="9" key="1">
    <citation type="journal article" date="2021" name="New Phytol.">
        <title>Evolutionary innovations through gain and loss of genes in the ectomycorrhizal Boletales.</title>
        <authorList>
            <person name="Wu G."/>
            <person name="Miyauchi S."/>
            <person name="Morin E."/>
            <person name="Kuo A."/>
            <person name="Drula E."/>
            <person name="Varga T."/>
            <person name="Kohler A."/>
            <person name="Feng B."/>
            <person name="Cao Y."/>
            <person name="Lipzen A."/>
            <person name="Daum C."/>
            <person name="Hundley H."/>
            <person name="Pangilinan J."/>
            <person name="Johnson J."/>
            <person name="Barry K."/>
            <person name="LaButti K."/>
            <person name="Ng V."/>
            <person name="Ahrendt S."/>
            <person name="Min B."/>
            <person name="Choi I.G."/>
            <person name="Park H."/>
            <person name="Plett J.M."/>
            <person name="Magnuson J."/>
            <person name="Spatafora J.W."/>
            <person name="Nagy L.G."/>
            <person name="Henrissat B."/>
            <person name="Grigoriev I.V."/>
            <person name="Yang Z.L."/>
            <person name="Xu J."/>
            <person name="Martin F.M."/>
        </authorList>
    </citation>
    <scope>NUCLEOTIDE SEQUENCE</scope>
    <source>
        <strain evidence="9">KKN 215</strain>
    </source>
</reference>
<dbReference type="InterPro" id="IPR029063">
    <property type="entry name" value="SAM-dependent_MTases_sf"/>
</dbReference>
<dbReference type="GO" id="GO:0005739">
    <property type="term" value="C:mitochondrion"/>
    <property type="evidence" value="ECO:0007669"/>
    <property type="project" value="UniProtKB-SubCell"/>
</dbReference>
<dbReference type="Gene3D" id="3.40.50.12710">
    <property type="match status" value="1"/>
</dbReference>
<evidence type="ECO:0000256" key="4">
    <source>
        <dbReference type="ARBA" id="ARBA00022679"/>
    </source>
</evidence>
<dbReference type="InterPro" id="IPR003788">
    <property type="entry name" value="NDUFAF7"/>
</dbReference>
<dbReference type="Pfam" id="PF02636">
    <property type="entry name" value="Methyltransf_28"/>
    <property type="match status" value="1"/>
</dbReference>
<comment type="function">
    <text evidence="7">Arginine methyltransferase involved in the assembly or stability of mitochondrial NADH:ubiquinone oxidoreductase complex (complex I).</text>
</comment>
<keyword evidence="10" id="KW-1185">Reference proteome</keyword>
<evidence type="ECO:0000256" key="8">
    <source>
        <dbReference type="SAM" id="MobiDB-lite"/>
    </source>
</evidence>
<accession>A0A8K0UNL0</accession>
<feature type="compositionally biased region" description="Low complexity" evidence="8">
    <location>
        <begin position="244"/>
        <end position="261"/>
    </location>
</feature>
<dbReference type="Proteomes" id="UP000813824">
    <property type="component" value="Unassembled WGS sequence"/>
</dbReference>
<evidence type="ECO:0000313" key="10">
    <source>
        <dbReference type="Proteomes" id="UP000813824"/>
    </source>
</evidence>